<dbReference type="PANTHER" id="PTHR41324">
    <property type="entry name" value="MEMBRANE PROTEIN-RELATED"/>
    <property type="match status" value="1"/>
</dbReference>
<feature type="transmembrane region" description="Helical" evidence="1">
    <location>
        <begin position="12"/>
        <end position="30"/>
    </location>
</feature>
<sequence>MQNRKYDTRQMLEMGLMAGLIIIFTFIVNYVPIFDLLASIILPIPIVILYVRHDVKIAIAASVVSFLLMVMLINPLSALISIIVITFSGFTLGYCIKNKKGFVKTLIYQTIASIAGTILKTYLYIALILKVNLYKYIETMFIEPFKESLNISKSLYEGMGIDVSSNPIFSVIDSMDVRFILLMIPSVLILTGLISSYVNFIVSKSVLNKLGYKTEETKPFTHWYFDNRVAALFIIIICLGVILKSLNMPIGDYIYTSSTIVFQCTILLSGLSVISYYLKYKFNIKKGLMIFIIIFAFVFQPLYIFATLLGLMDILLDLRRLDPNSLYNSLKKKFKK</sequence>
<organism evidence="2 3">
    <name type="scientific">Clostridium simiarum</name>
    <dbReference type="NCBI Taxonomy" id="2841506"/>
    <lineage>
        <taxon>Bacteria</taxon>
        <taxon>Bacillati</taxon>
        <taxon>Bacillota</taxon>
        <taxon>Clostridia</taxon>
        <taxon>Eubacteriales</taxon>
        <taxon>Clostridiaceae</taxon>
        <taxon>Clostridium</taxon>
    </lineage>
</organism>
<keyword evidence="1" id="KW-0472">Membrane</keyword>
<name>A0ABS6F1J3_9CLOT</name>
<dbReference type="PANTHER" id="PTHR41324:SF1">
    <property type="entry name" value="DUF2232 DOMAIN-CONTAINING PROTEIN"/>
    <property type="match status" value="1"/>
</dbReference>
<gene>
    <name evidence="2" type="ORF">KQI89_11495</name>
</gene>
<feature type="transmembrane region" description="Helical" evidence="1">
    <location>
        <begin position="290"/>
        <end position="316"/>
    </location>
</feature>
<feature type="transmembrane region" description="Helical" evidence="1">
    <location>
        <begin position="223"/>
        <end position="243"/>
    </location>
</feature>
<keyword evidence="1" id="KW-1133">Transmembrane helix</keyword>
<evidence type="ECO:0000256" key="1">
    <source>
        <dbReference type="SAM" id="Phobius"/>
    </source>
</evidence>
<keyword evidence="1" id="KW-0812">Transmembrane</keyword>
<feature type="transmembrane region" description="Helical" evidence="1">
    <location>
        <begin position="255"/>
        <end position="278"/>
    </location>
</feature>
<dbReference type="Proteomes" id="UP000736583">
    <property type="component" value="Unassembled WGS sequence"/>
</dbReference>
<comment type="caution">
    <text evidence="2">The sequence shown here is derived from an EMBL/GenBank/DDBJ whole genome shotgun (WGS) entry which is preliminary data.</text>
</comment>
<feature type="transmembrane region" description="Helical" evidence="1">
    <location>
        <begin position="36"/>
        <end position="52"/>
    </location>
</feature>
<feature type="transmembrane region" description="Helical" evidence="1">
    <location>
        <begin position="108"/>
        <end position="129"/>
    </location>
</feature>
<feature type="transmembrane region" description="Helical" evidence="1">
    <location>
        <begin position="179"/>
        <end position="202"/>
    </location>
</feature>
<protein>
    <submittedName>
        <fullName evidence="2">YybS family protein</fullName>
    </submittedName>
</protein>
<dbReference type="RefSeq" id="WP_216457168.1">
    <property type="nucleotide sequence ID" value="NZ_JAHLQL010000003.1"/>
</dbReference>
<keyword evidence="3" id="KW-1185">Reference proteome</keyword>
<reference evidence="2 3" key="1">
    <citation type="submission" date="2021-06" db="EMBL/GenBank/DDBJ databases">
        <authorList>
            <person name="Sun Q."/>
            <person name="Li D."/>
        </authorList>
    </citation>
    <scope>NUCLEOTIDE SEQUENCE [LARGE SCALE GENOMIC DNA]</scope>
    <source>
        <strain evidence="2 3">MSJ-4</strain>
    </source>
</reference>
<evidence type="ECO:0000313" key="2">
    <source>
        <dbReference type="EMBL" id="MBU5592382.1"/>
    </source>
</evidence>
<dbReference type="Pfam" id="PF09991">
    <property type="entry name" value="DUF2232"/>
    <property type="match status" value="1"/>
</dbReference>
<dbReference type="InterPro" id="IPR018710">
    <property type="entry name" value="DUF2232"/>
</dbReference>
<evidence type="ECO:0000313" key="3">
    <source>
        <dbReference type="Proteomes" id="UP000736583"/>
    </source>
</evidence>
<accession>A0ABS6F1J3</accession>
<dbReference type="EMBL" id="JAHLQL010000003">
    <property type="protein sequence ID" value="MBU5592382.1"/>
    <property type="molecule type" value="Genomic_DNA"/>
</dbReference>
<proteinExistence type="predicted"/>